<dbReference type="RefSeq" id="WP_146291087.1">
    <property type="nucleotide sequence ID" value="NZ_SELH01000009.1"/>
</dbReference>
<dbReference type="PANTHER" id="PTHR16222:SF24">
    <property type="entry name" value="ADP-RIBOSYLHYDROLASE ARH3"/>
    <property type="match status" value="1"/>
</dbReference>
<dbReference type="EMBL" id="SELH01000009">
    <property type="protein sequence ID" value="TWP30816.1"/>
    <property type="molecule type" value="Genomic_DNA"/>
</dbReference>
<gene>
    <name evidence="4" type="ORF">ETU09_00175</name>
</gene>
<dbReference type="OrthoDB" id="9798107at2"/>
<dbReference type="PANTHER" id="PTHR16222">
    <property type="entry name" value="ADP-RIBOSYLGLYCOHYDROLASE"/>
    <property type="match status" value="1"/>
</dbReference>
<evidence type="ECO:0000256" key="2">
    <source>
        <dbReference type="ARBA" id="ARBA00022801"/>
    </source>
</evidence>
<dbReference type="InterPro" id="IPR050792">
    <property type="entry name" value="ADP-ribosylglycohydrolase"/>
</dbReference>
<dbReference type="SUPFAM" id="SSF101478">
    <property type="entry name" value="ADP-ribosylglycohydrolase"/>
    <property type="match status" value="1"/>
</dbReference>
<evidence type="ECO:0000313" key="5">
    <source>
        <dbReference type="Proteomes" id="UP000319499"/>
    </source>
</evidence>
<proteinExistence type="inferred from homology"/>
<sequence length="310" mass="35130">MEKSLLKDILYGVLIGDSLGVPYEFRTRENMRKNPAQAMVGYGTHNQPPGTFSDDGSLTLCLADSIIQNGYNIKDIAKKFILWQDAGYWGAHNQVFDIGIATKEAIYNLKQGINPILAGGNDEYSNGNGSLMRILPLLLILKDIQDPKERFKIVSEVSSITHAHIRSIIACFYYLEFAMLLIKDKDIEEIYFKLQNHISNFLLEQKIPSKEIKKFDRLLQNKIFDLKEEDIQSSGYVIDTLEASIWCLFKTQNYKDSILKAVNLGEDTDTTGAVTGGLAGLLYSHESIPQEWLLKLARKKEIDNMINKLE</sequence>
<dbReference type="Gene3D" id="1.10.4080.10">
    <property type="entry name" value="ADP-ribosylation/Crystallin J1"/>
    <property type="match status" value="1"/>
</dbReference>
<dbReference type="Pfam" id="PF03747">
    <property type="entry name" value="ADP_ribosyl_GH"/>
    <property type="match status" value="1"/>
</dbReference>
<evidence type="ECO:0000256" key="1">
    <source>
        <dbReference type="ARBA" id="ARBA00010702"/>
    </source>
</evidence>
<dbReference type="InterPro" id="IPR036705">
    <property type="entry name" value="Ribosyl_crysJ1_sf"/>
</dbReference>
<evidence type="ECO:0000256" key="3">
    <source>
        <dbReference type="PIRSR" id="PIRSR605502-1"/>
    </source>
</evidence>
<comment type="cofactor">
    <cofactor evidence="3">
        <name>Mg(2+)</name>
        <dbReference type="ChEBI" id="CHEBI:18420"/>
    </cofactor>
    <text evidence="3">Binds 2 magnesium ions per subunit.</text>
</comment>
<comment type="similarity">
    <text evidence="1">Belongs to the ADP-ribosylglycohydrolase family.</text>
</comment>
<feature type="binding site" evidence="3">
    <location>
        <position position="53"/>
    </location>
    <ligand>
        <name>Mg(2+)</name>
        <dbReference type="ChEBI" id="CHEBI:18420"/>
        <label>1</label>
    </ligand>
</feature>
<keyword evidence="3" id="KW-0460">Magnesium</keyword>
<keyword evidence="5" id="KW-1185">Reference proteome</keyword>
<comment type="caution">
    <text evidence="4">The sequence shown here is derived from an EMBL/GenBank/DDBJ whole genome shotgun (WGS) entry which is preliminary data.</text>
</comment>
<protein>
    <submittedName>
        <fullName evidence="4">ADP-ribosylglycohydrolase family protein</fullName>
    </submittedName>
</protein>
<evidence type="ECO:0000313" key="4">
    <source>
        <dbReference type="EMBL" id="TWP30816.1"/>
    </source>
</evidence>
<dbReference type="GO" id="GO:0016787">
    <property type="term" value="F:hydrolase activity"/>
    <property type="evidence" value="ECO:0007669"/>
    <property type="project" value="UniProtKB-KW"/>
</dbReference>
<accession>A0A563DKP9</accession>
<dbReference type="Proteomes" id="UP000319499">
    <property type="component" value="Unassembled WGS sequence"/>
</dbReference>
<reference evidence="4 5" key="1">
    <citation type="submission" date="2019-02" db="EMBL/GenBank/DDBJ databases">
        <title>Apibacter muscae sp. nov.: a novel member of the house fly microbiota.</title>
        <authorList>
            <person name="Park R."/>
        </authorList>
    </citation>
    <scope>NUCLEOTIDE SEQUENCE [LARGE SCALE GENOMIC DNA]</scope>
    <source>
        <strain evidence="4 5">AL1</strain>
    </source>
</reference>
<dbReference type="InterPro" id="IPR005502">
    <property type="entry name" value="Ribosyl_crysJ1"/>
</dbReference>
<feature type="binding site" evidence="3">
    <location>
        <position position="270"/>
    </location>
    <ligand>
        <name>Mg(2+)</name>
        <dbReference type="ChEBI" id="CHEBI:18420"/>
        <label>1</label>
    </ligand>
</feature>
<feature type="binding site" evidence="3">
    <location>
        <position position="269"/>
    </location>
    <ligand>
        <name>Mg(2+)</name>
        <dbReference type="ChEBI" id="CHEBI:18420"/>
        <label>1</label>
    </ligand>
</feature>
<feature type="binding site" evidence="3">
    <location>
        <position position="54"/>
    </location>
    <ligand>
        <name>Mg(2+)</name>
        <dbReference type="ChEBI" id="CHEBI:18420"/>
        <label>1</label>
    </ligand>
</feature>
<dbReference type="AlphaFoldDB" id="A0A563DKP9"/>
<name>A0A563DKP9_9FLAO</name>
<keyword evidence="2 4" id="KW-0378">Hydrolase</keyword>
<feature type="binding site" evidence="3">
    <location>
        <position position="55"/>
    </location>
    <ligand>
        <name>Mg(2+)</name>
        <dbReference type="ChEBI" id="CHEBI:18420"/>
        <label>1</label>
    </ligand>
</feature>
<keyword evidence="3" id="KW-0479">Metal-binding</keyword>
<organism evidence="4 5">
    <name type="scientific">Apibacter muscae</name>
    <dbReference type="NCBI Taxonomy" id="2509004"/>
    <lineage>
        <taxon>Bacteria</taxon>
        <taxon>Pseudomonadati</taxon>
        <taxon>Bacteroidota</taxon>
        <taxon>Flavobacteriia</taxon>
        <taxon>Flavobacteriales</taxon>
        <taxon>Weeksellaceae</taxon>
        <taxon>Apibacter</taxon>
    </lineage>
</organism>
<dbReference type="GO" id="GO:0046872">
    <property type="term" value="F:metal ion binding"/>
    <property type="evidence" value="ECO:0007669"/>
    <property type="project" value="UniProtKB-KW"/>
</dbReference>
<feature type="binding site" evidence="3">
    <location>
        <position position="267"/>
    </location>
    <ligand>
        <name>Mg(2+)</name>
        <dbReference type="ChEBI" id="CHEBI:18420"/>
        <label>1</label>
    </ligand>
</feature>